<evidence type="ECO:0000313" key="2">
    <source>
        <dbReference type="EMBL" id="OWY98811.1"/>
    </source>
</evidence>
<dbReference type="EMBL" id="NBNE01009049">
    <property type="protein sequence ID" value="OWY98811.1"/>
    <property type="molecule type" value="Genomic_DNA"/>
</dbReference>
<evidence type="ECO:0000256" key="1">
    <source>
        <dbReference type="SAM" id="MobiDB-lite"/>
    </source>
</evidence>
<accession>A0A225V0I3</accession>
<reference evidence="3" key="1">
    <citation type="submission" date="2017-03" db="EMBL/GenBank/DDBJ databases">
        <title>Phytopthora megakarya and P. palmivora, two closely related causual agents of cacao black pod achieved similar genome size and gene model numbers by different mechanisms.</title>
        <authorList>
            <person name="Ali S."/>
            <person name="Shao J."/>
            <person name="Larry D.J."/>
            <person name="Kronmiller B."/>
            <person name="Shen D."/>
            <person name="Strem M.D."/>
            <person name="Melnick R.L."/>
            <person name="Guiltinan M.J."/>
            <person name="Tyler B.M."/>
            <person name="Meinhardt L.W."/>
            <person name="Bailey B.A."/>
        </authorList>
    </citation>
    <scope>NUCLEOTIDE SEQUENCE [LARGE SCALE GENOMIC DNA]</scope>
    <source>
        <strain evidence="3">zdho120</strain>
    </source>
</reference>
<comment type="caution">
    <text evidence="2">The sequence shown here is derived from an EMBL/GenBank/DDBJ whole genome shotgun (WGS) entry which is preliminary data.</text>
</comment>
<dbReference type="AlphaFoldDB" id="A0A225V0I3"/>
<organism evidence="2 3">
    <name type="scientific">Phytophthora megakarya</name>
    <dbReference type="NCBI Taxonomy" id="4795"/>
    <lineage>
        <taxon>Eukaryota</taxon>
        <taxon>Sar</taxon>
        <taxon>Stramenopiles</taxon>
        <taxon>Oomycota</taxon>
        <taxon>Peronosporomycetes</taxon>
        <taxon>Peronosporales</taxon>
        <taxon>Peronosporaceae</taxon>
        <taxon>Phytophthora</taxon>
    </lineage>
</organism>
<name>A0A225V0I3_9STRA</name>
<evidence type="ECO:0000313" key="3">
    <source>
        <dbReference type="Proteomes" id="UP000198211"/>
    </source>
</evidence>
<feature type="region of interest" description="Disordered" evidence="1">
    <location>
        <begin position="1"/>
        <end position="85"/>
    </location>
</feature>
<dbReference type="Proteomes" id="UP000198211">
    <property type="component" value="Unassembled WGS sequence"/>
</dbReference>
<feature type="compositionally biased region" description="Low complexity" evidence="1">
    <location>
        <begin position="33"/>
        <end position="47"/>
    </location>
</feature>
<keyword evidence="3" id="KW-1185">Reference proteome</keyword>
<sequence length="111" mass="11811">MRLQLTGIRSRSPLSSFKGEPARKRPFLTQPTPSKSIPSYHESSSISDAARTARSETRQGASAMQVDSEPAVVGADSGTNVSGFSSSEASWLSITDYMASSGAHMSMPGKW</sequence>
<gene>
    <name evidence="2" type="ORF">PHMEG_00030326</name>
</gene>
<proteinExistence type="predicted"/>
<protein>
    <submittedName>
        <fullName evidence="2">Uncharacterized protein</fullName>
    </submittedName>
</protein>